<gene>
    <name evidence="1" type="ORF">LTR69_002518</name>
</gene>
<dbReference type="EMBL" id="JAVRRF010000004">
    <property type="protein sequence ID" value="KAK5066001.1"/>
    <property type="molecule type" value="Genomic_DNA"/>
</dbReference>
<accession>A0ABR0JL70</accession>
<dbReference type="Proteomes" id="UP001345691">
    <property type="component" value="Unassembled WGS sequence"/>
</dbReference>
<organism evidence="1 2">
    <name type="scientific">Exophiala sideris</name>
    <dbReference type="NCBI Taxonomy" id="1016849"/>
    <lineage>
        <taxon>Eukaryota</taxon>
        <taxon>Fungi</taxon>
        <taxon>Dikarya</taxon>
        <taxon>Ascomycota</taxon>
        <taxon>Pezizomycotina</taxon>
        <taxon>Eurotiomycetes</taxon>
        <taxon>Chaetothyriomycetidae</taxon>
        <taxon>Chaetothyriales</taxon>
        <taxon>Herpotrichiellaceae</taxon>
        <taxon>Exophiala</taxon>
    </lineage>
</organism>
<name>A0ABR0JL70_9EURO</name>
<reference evidence="1 2" key="1">
    <citation type="submission" date="2023-08" db="EMBL/GenBank/DDBJ databases">
        <title>Black Yeasts Isolated from many extreme environments.</title>
        <authorList>
            <person name="Coleine C."/>
            <person name="Stajich J.E."/>
            <person name="Selbmann L."/>
        </authorList>
    </citation>
    <scope>NUCLEOTIDE SEQUENCE [LARGE SCALE GENOMIC DNA]</scope>
    <source>
        <strain evidence="1 2">CCFEE 6328</strain>
    </source>
</reference>
<keyword evidence="2" id="KW-1185">Reference proteome</keyword>
<evidence type="ECO:0000313" key="2">
    <source>
        <dbReference type="Proteomes" id="UP001345691"/>
    </source>
</evidence>
<proteinExistence type="predicted"/>
<comment type="caution">
    <text evidence="1">The sequence shown here is derived from an EMBL/GenBank/DDBJ whole genome shotgun (WGS) entry which is preliminary data.</text>
</comment>
<evidence type="ECO:0008006" key="3">
    <source>
        <dbReference type="Google" id="ProtNLM"/>
    </source>
</evidence>
<sequence length="279" mass="31134">MSDSNPEPEPAPVGNTPDEIAAALTRLYTFFVKIGYVTEAEMKWPPHSPDDLDVEYCKEQGLTEDVIALLQKIPWTTATCPGSEFTVHFEVESFLINFSNRAGIETGRFTFGEGDDPVMEPHFVALATRDCGLGRIIAIDAQSGVLFFDPKATDYSDPDPNPDETGNAVAYIDDLLREFSSLEQIPANGLILHPWCVQEFLEVDARVWYAKTKEALSDYGWPDSFRVADFRRDINWPLFKRWSAEAYEARMLEKQRQGVESGMAQLSMDSANESAGGGT</sequence>
<evidence type="ECO:0000313" key="1">
    <source>
        <dbReference type="EMBL" id="KAK5066001.1"/>
    </source>
</evidence>
<protein>
    <recommendedName>
        <fullName evidence="3">Knr4/Smi1-like domain-containing protein</fullName>
    </recommendedName>
</protein>